<protein>
    <submittedName>
        <fullName evidence="1">Uncharacterized protein</fullName>
    </submittedName>
</protein>
<name>A0A2S1LCV2_9FLAO</name>
<dbReference type="KEGG" id="ffa:FFWV33_08335"/>
<accession>A0A2S1LCV2</accession>
<sequence length="81" mass="9254">MTTITLKIDKRTKAGQAFMAMAESFFKDADGIEIIENKVDEVQEERVEYNPEFEKMVLKSARSKNRTVIDPNDVWGSLGLK</sequence>
<keyword evidence="2" id="KW-1185">Reference proteome</keyword>
<dbReference type="OrthoDB" id="827255at2"/>
<gene>
    <name evidence="1" type="ORF">FFWV33_08335</name>
</gene>
<dbReference type="AlphaFoldDB" id="A0A2S1LCV2"/>
<dbReference type="RefSeq" id="WP_108740475.1">
    <property type="nucleotide sequence ID" value="NZ_CP020918.1"/>
</dbReference>
<evidence type="ECO:0000313" key="1">
    <source>
        <dbReference type="EMBL" id="AWG21537.1"/>
    </source>
</evidence>
<organism evidence="1 2">
    <name type="scientific">Flavobacterium faecale</name>
    <dbReference type="NCBI Taxonomy" id="1355330"/>
    <lineage>
        <taxon>Bacteria</taxon>
        <taxon>Pseudomonadati</taxon>
        <taxon>Bacteroidota</taxon>
        <taxon>Flavobacteriia</taxon>
        <taxon>Flavobacteriales</taxon>
        <taxon>Flavobacteriaceae</taxon>
        <taxon>Flavobacterium</taxon>
    </lineage>
</organism>
<proteinExistence type="predicted"/>
<reference evidence="1 2" key="1">
    <citation type="submission" date="2017-04" db="EMBL/GenBank/DDBJ databases">
        <title>Compelte genome sequence of WV33.</title>
        <authorList>
            <person name="Lee P.C."/>
        </authorList>
    </citation>
    <scope>NUCLEOTIDE SEQUENCE [LARGE SCALE GENOMIC DNA]</scope>
    <source>
        <strain evidence="1 2">WV33</strain>
    </source>
</reference>
<dbReference type="Proteomes" id="UP000244527">
    <property type="component" value="Chromosome"/>
</dbReference>
<dbReference type="EMBL" id="CP020918">
    <property type="protein sequence ID" value="AWG21537.1"/>
    <property type="molecule type" value="Genomic_DNA"/>
</dbReference>
<evidence type="ECO:0000313" key="2">
    <source>
        <dbReference type="Proteomes" id="UP000244527"/>
    </source>
</evidence>